<comment type="caution">
    <text evidence="5">The sequence shown here is derived from an EMBL/GenBank/DDBJ whole genome shotgun (WGS) entry which is preliminary data.</text>
</comment>
<accession>A0A8J3JXA5</accession>
<keyword evidence="6" id="KW-1185">Reference proteome</keyword>
<evidence type="ECO:0000256" key="2">
    <source>
        <dbReference type="SAM" id="Phobius"/>
    </source>
</evidence>
<evidence type="ECO:0000259" key="4">
    <source>
        <dbReference type="Pfam" id="PF20597"/>
    </source>
</evidence>
<keyword evidence="3" id="KW-0732">Signal</keyword>
<dbReference type="EMBL" id="BONF01000046">
    <property type="protein sequence ID" value="GIF85384.1"/>
    <property type="molecule type" value="Genomic_DNA"/>
</dbReference>
<keyword evidence="2" id="KW-1133">Transmembrane helix</keyword>
<evidence type="ECO:0000313" key="6">
    <source>
        <dbReference type="Proteomes" id="UP000601223"/>
    </source>
</evidence>
<feature type="signal peptide" evidence="3">
    <location>
        <begin position="1"/>
        <end position="23"/>
    </location>
</feature>
<keyword evidence="2" id="KW-0812">Transmembrane</keyword>
<feature type="region of interest" description="Disordered" evidence="1">
    <location>
        <begin position="254"/>
        <end position="290"/>
    </location>
</feature>
<dbReference type="InterPro" id="IPR026588">
    <property type="entry name" value="Choice_anch_A"/>
</dbReference>
<feature type="compositionally biased region" description="Pro residues" evidence="1">
    <location>
        <begin position="259"/>
        <end position="271"/>
    </location>
</feature>
<evidence type="ECO:0000256" key="1">
    <source>
        <dbReference type="SAM" id="MobiDB-lite"/>
    </source>
</evidence>
<feature type="chain" id="PRO_5035210332" description="Choice-of-anchor A domain-containing protein" evidence="3">
    <location>
        <begin position="24"/>
        <end position="334"/>
    </location>
</feature>
<reference evidence="5 6" key="1">
    <citation type="submission" date="2021-01" db="EMBL/GenBank/DDBJ databases">
        <title>Whole genome shotgun sequence of Catellatospora bangladeshensis NBRC 107357.</title>
        <authorList>
            <person name="Komaki H."/>
            <person name="Tamura T."/>
        </authorList>
    </citation>
    <scope>NUCLEOTIDE SEQUENCE [LARGE SCALE GENOMIC DNA]</scope>
    <source>
        <strain evidence="5 6">NBRC 107357</strain>
    </source>
</reference>
<keyword evidence="2" id="KW-0472">Membrane</keyword>
<protein>
    <recommendedName>
        <fullName evidence="4">Choice-of-anchor A domain-containing protein</fullName>
    </recommendedName>
</protein>
<name>A0A8J3JXA5_9ACTN</name>
<dbReference type="AlphaFoldDB" id="A0A8J3JXA5"/>
<dbReference type="NCBIfam" id="TIGR04215">
    <property type="entry name" value="choice_anch_A"/>
    <property type="match status" value="1"/>
</dbReference>
<evidence type="ECO:0000313" key="5">
    <source>
        <dbReference type="EMBL" id="GIF85384.1"/>
    </source>
</evidence>
<feature type="transmembrane region" description="Helical" evidence="2">
    <location>
        <begin position="305"/>
        <end position="325"/>
    </location>
</feature>
<evidence type="ECO:0000256" key="3">
    <source>
        <dbReference type="SAM" id="SignalP"/>
    </source>
</evidence>
<feature type="domain" description="Choice-of-anchor A" evidence="4">
    <location>
        <begin position="34"/>
        <end position="164"/>
    </location>
</feature>
<organism evidence="5 6">
    <name type="scientific">Catellatospora bangladeshensis</name>
    <dbReference type="NCBI Taxonomy" id="310355"/>
    <lineage>
        <taxon>Bacteria</taxon>
        <taxon>Bacillati</taxon>
        <taxon>Actinomycetota</taxon>
        <taxon>Actinomycetes</taxon>
        <taxon>Micromonosporales</taxon>
        <taxon>Micromonosporaceae</taxon>
        <taxon>Catellatospora</taxon>
    </lineage>
</organism>
<dbReference type="Pfam" id="PF20597">
    <property type="entry name" value="pAdhesive_15"/>
    <property type="match status" value="1"/>
</dbReference>
<feature type="region of interest" description="Disordered" evidence="1">
    <location>
        <begin position="158"/>
        <end position="227"/>
    </location>
</feature>
<proteinExistence type="predicted"/>
<sequence>MRGPFGVLVALLLVGLTAAPAGAAAPSPAPWDAARSAALAACPATVDLYDTEGRPLARPLPRGTRLLIEIQADRPNVLALGAHDLNRAVELVLSAPATETAPLLINVDTALLDDRFTWFVPQVRSIGGGLPGELMWHFPTAERVLLLGPRPPGVIFAPGADVRIAPSPPPSPSPVPPSPSPVPSPAPSVSPPAGGATPGLPGGLPPGWTPARLAPRRHQAAGAARTGGPDHAVLLAHLAGASVPAVRFPVELSCGPSPSAVPSPSASPPAEPSAHAPGGTVPGPEASPTPETVSAHLAALALRPVTWFGVALLLAGLALLVWITAGRRAFRRNF</sequence>
<gene>
    <name evidence="5" type="ORF">Cba03nite_67330</name>
</gene>
<feature type="compositionally biased region" description="Pro residues" evidence="1">
    <location>
        <begin position="166"/>
        <end position="190"/>
    </location>
</feature>
<dbReference type="RefSeq" id="WP_203755196.1">
    <property type="nucleotide sequence ID" value="NZ_BONF01000046.1"/>
</dbReference>
<dbReference type="Proteomes" id="UP000601223">
    <property type="component" value="Unassembled WGS sequence"/>
</dbReference>